<protein>
    <submittedName>
        <fullName evidence="2">Uncharacterized protein</fullName>
    </submittedName>
</protein>
<name>A0A6V7QNB3_ANACO</name>
<feature type="region of interest" description="Disordered" evidence="1">
    <location>
        <begin position="207"/>
        <end position="228"/>
    </location>
</feature>
<organism evidence="2">
    <name type="scientific">Ananas comosus var. bracteatus</name>
    <name type="common">red pineapple</name>
    <dbReference type="NCBI Taxonomy" id="296719"/>
    <lineage>
        <taxon>Eukaryota</taxon>
        <taxon>Viridiplantae</taxon>
        <taxon>Streptophyta</taxon>
        <taxon>Embryophyta</taxon>
        <taxon>Tracheophyta</taxon>
        <taxon>Spermatophyta</taxon>
        <taxon>Magnoliopsida</taxon>
        <taxon>Liliopsida</taxon>
        <taxon>Poales</taxon>
        <taxon>Bromeliaceae</taxon>
        <taxon>Bromelioideae</taxon>
        <taxon>Ananas</taxon>
    </lineage>
</organism>
<reference evidence="2" key="1">
    <citation type="submission" date="2020-07" db="EMBL/GenBank/DDBJ databases">
        <authorList>
            <person name="Lin J."/>
        </authorList>
    </citation>
    <scope>NUCLEOTIDE SEQUENCE</scope>
</reference>
<evidence type="ECO:0000256" key="1">
    <source>
        <dbReference type="SAM" id="MobiDB-lite"/>
    </source>
</evidence>
<dbReference type="AlphaFoldDB" id="A0A6V7QNB3"/>
<evidence type="ECO:0000313" key="2">
    <source>
        <dbReference type="EMBL" id="CAD1844265.1"/>
    </source>
</evidence>
<sequence>MLSEARSLPCFQLVFDVATFESSIGSVKLDLEYLKYLENKFYDFTISFAYRRTPRGAPPLRRRPRALPLLPPQPPRLLRAPPLPLPPLPSLSSPSPLLLRVLLSSPSHVDDPLLSRSLPSLSPSLALSLFRSLPLSSSSSARWTLSFHSLLRLLLLSHPQPQHLRAAMDVLLESSRRSHVEVELGPETLDLVVSALCRRLRRPDLALSAAPPPPAASASPSMTAPTEP</sequence>
<dbReference type="EMBL" id="LR862137">
    <property type="protein sequence ID" value="CAD1844265.1"/>
    <property type="molecule type" value="Genomic_DNA"/>
</dbReference>
<proteinExistence type="predicted"/>
<accession>A0A6V7QNB3</accession>
<gene>
    <name evidence="2" type="ORF">CB5_LOCUS27476</name>
</gene>